<dbReference type="Gene3D" id="3.90.1150.10">
    <property type="entry name" value="Aspartate Aminotransferase, domain 1"/>
    <property type="match status" value="1"/>
</dbReference>
<dbReference type="InterPro" id="IPR036388">
    <property type="entry name" value="WH-like_DNA-bd_sf"/>
</dbReference>
<evidence type="ECO:0000256" key="4">
    <source>
        <dbReference type="ARBA" id="ARBA00022898"/>
    </source>
</evidence>
<evidence type="ECO:0000256" key="5">
    <source>
        <dbReference type="ARBA" id="ARBA00023015"/>
    </source>
</evidence>
<dbReference type="GO" id="GO:0030170">
    <property type="term" value="F:pyridoxal phosphate binding"/>
    <property type="evidence" value="ECO:0007669"/>
    <property type="project" value="InterPro"/>
</dbReference>
<keyword evidence="3" id="KW-0808">Transferase</keyword>
<dbReference type="InterPro" id="IPR036390">
    <property type="entry name" value="WH_DNA-bd_sf"/>
</dbReference>
<keyword evidence="11" id="KW-1185">Reference proteome</keyword>
<evidence type="ECO:0000256" key="3">
    <source>
        <dbReference type="ARBA" id="ARBA00022679"/>
    </source>
</evidence>
<dbReference type="InterPro" id="IPR004839">
    <property type="entry name" value="Aminotransferase_I/II_large"/>
</dbReference>
<dbReference type="CDD" id="cd07377">
    <property type="entry name" value="WHTH_GntR"/>
    <property type="match status" value="1"/>
</dbReference>
<feature type="region of interest" description="Disordered" evidence="8">
    <location>
        <begin position="476"/>
        <end position="498"/>
    </location>
</feature>
<dbReference type="Pfam" id="PF00392">
    <property type="entry name" value="GntR"/>
    <property type="match status" value="1"/>
</dbReference>
<dbReference type="CDD" id="cd00609">
    <property type="entry name" value="AAT_like"/>
    <property type="match status" value="1"/>
</dbReference>
<keyword evidence="6" id="KW-0238">DNA-binding</keyword>
<feature type="compositionally biased region" description="Polar residues" evidence="8">
    <location>
        <begin position="481"/>
        <end position="498"/>
    </location>
</feature>
<feature type="domain" description="HTH gntR-type" evidence="9">
    <location>
        <begin position="11"/>
        <end position="79"/>
    </location>
</feature>
<reference evidence="10 11" key="1">
    <citation type="submission" date="2017-05" db="EMBL/GenBank/DDBJ databases">
        <title>Complete and WGS of Bordetella genogroups.</title>
        <authorList>
            <person name="Spilker T."/>
            <person name="LiPuma J."/>
        </authorList>
    </citation>
    <scope>NUCLEOTIDE SEQUENCE [LARGE SCALE GENOMIC DNA]</scope>
    <source>
        <strain evidence="10 11">AU17164</strain>
    </source>
</reference>
<dbReference type="Gene3D" id="3.40.640.10">
    <property type="entry name" value="Type I PLP-dependent aspartate aminotransferase-like (Major domain)"/>
    <property type="match status" value="1"/>
</dbReference>
<dbReference type="InterPro" id="IPR015421">
    <property type="entry name" value="PyrdxlP-dep_Trfase_major"/>
</dbReference>
<dbReference type="InterPro" id="IPR000524">
    <property type="entry name" value="Tscrpt_reg_HTH_GntR"/>
</dbReference>
<dbReference type="EMBL" id="CP021109">
    <property type="protein sequence ID" value="ARP88529.1"/>
    <property type="molecule type" value="Genomic_DNA"/>
</dbReference>
<dbReference type="SUPFAM" id="SSF53383">
    <property type="entry name" value="PLP-dependent transferases"/>
    <property type="match status" value="1"/>
</dbReference>
<dbReference type="InterPro" id="IPR051446">
    <property type="entry name" value="HTH_trans_reg/aminotransferase"/>
</dbReference>
<accession>A0A1W6Z5Z5</accession>
<dbReference type="GO" id="GO:0008483">
    <property type="term" value="F:transaminase activity"/>
    <property type="evidence" value="ECO:0007669"/>
    <property type="project" value="UniProtKB-KW"/>
</dbReference>
<evidence type="ECO:0000256" key="2">
    <source>
        <dbReference type="ARBA" id="ARBA00022576"/>
    </source>
</evidence>
<dbReference type="Proteomes" id="UP000194139">
    <property type="component" value="Chromosome"/>
</dbReference>
<name>A0A1W6Z5Z5_9BORD</name>
<evidence type="ECO:0000256" key="8">
    <source>
        <dbReference type="SAM" id="MobiDB-lite"/>
    </source>
</evidence>
<dbReference type="InterPro" id="IPR015424">
    <property type="entry name" value="PyrdxlP-dep_Trfase"/>
</dbReference>
<dbReference type="RefSeq" id="WP_086073516.1">
    <property type="nucleotide sequence ID" value="NZ_CP021109.1"/>
</dbReference>
<keyword evidence="5" id="KW-0805">Transcription regulation</keyword>
<sequence length="498" mass="54845">MTWEPAQAPRQTRYEAVAADIVRSIEAGTLRPGDRLPSVRQASAARRVSASTIFQAYYLLEAKGYIQARDRSGYYVTLRRRTPPEPDTTRPDGIPGPVDIAGLVFDVLGAMRDPRTIPFGSAFPAPTLFPLVKLAGALKTGLRRMDPWSSVSDMFTGNPDLRRQIAVRYLIDGMDVQADDLVITNGALEALQLALTAVTRPGDTVLIESPAFYATLQSLERMKLHAVEVPTSPRTGIDLQALAQAIERYRPRACWIMSNFQNPTGSLMPDAAKRELAALLARHDIPLIEDDVYGELYFGRARPLPVKACDRDGRVLHCGSFSKCLAPGYRVGWIAPGRYAREVQRQKLMTTLASPSPNQLALAEYLDHGGYDRHLRQLRVTLARQQEAMLGALARYFPEGTRVSRPQGGYFLWVQLPPGGDALAVYRAALERHISVAPGPIFSPRGGYGDCLRLNYGHPWDTRLEGAMRQLGDIVAAQADSPPQRQRGTQSTSSGGVR</sequence>
<dbReference type="Pfam" id="PF00155">
    <property type="entry name" value="Aminotran_1_2"/>
    <property type="match status" value="1"/>
</dbReference>
<dbReference type="SUPFAM" id="SSF46785">
    <property type="entry name" value="Winged helix' DNA-binding domain"/>
    <property type="match status" value="1"/>
</dbReference>
<dbReference type="FunFam" id="3.40.640.10:FF:000023">
    <property type="entry name" value="Transcriptional regulator, GntR family"/>
    <property type="match status" value="1"/>
</dbReference>
<dbReference type="AlphaFoldDB" id="A0A1W6Z5Z5"/>
<dbReference type="PROSITE" id="PS50949">
    <property type="entry name" value="HTH_GNTR"/>
    <property type="match status" value="1"/>
</dbReference>
<protein>
    <submittedName>
        <fullName evidence="10">GntR family transcriptional regulator</fullName>
    </submittedName>
</protein>
<dbReference type="PANTHER" id="PTHR46577">
    <property type="entry name" value="HTH-TYPE TRANSCRIPTIONAL REGULATORY PROTEIN GABR"/>
    <property type="match status" value="1"/>
</dbReference>
<comment type="similarity">
    <text evidence="1">In the C-terminal section; belongs to the class-I pyridoxal-phosphate-dependent aminotransferase family.</text>
</comment>
<organism evidence="10 11">
    <name type="scientific">Bordetella genomosp. 9</name>
    <dbReference type="NCBI Taxonomy" id="1416803"/>
    <lineage>
        <taxon>Bacteria</taxon>
        <taxon>Pseudomonadati</taxon>
        <taxon>Pseudomonadota</taxon>
        <taxon>Betaproteobacteria</taxon>
        <taxon>Burkholderiales</taxon>
        <taxon>Alcaligenaceae</taxon>
        <taxon>Bordetella</taxon>
    </lineage>
</organism>
<evidence type="ECO:0000256" key="7">
    <source>
        <dbReference type="ARBA" id="ARBA00023163"/>
    </source>
</evidence>
<evidence type="ECO:0000313" key="10">
    <source>
        <dbReference type="EMBL" id="ARP88529.1"/>
    </source>
</evidence>
<keyword evidence="7" id="KW-0804">Transcription</keyword>
<proteinExistence type="inferred from homology"/>
<gene>
    <name evidence="10" type="ORF">CAL13_04500</name>
</gene>
<evidence type="ECO:0000259" key="9">
    <source>
        <dbReference type="PROSITE" id="PS50949"/>
    </source>
</evidence>
<evidence type="ECO:0000256" key="6">
    <source>
        <dbReference type="ARBA" id="ARBA00023125"/>
    </source>
</evidence>
<keyword evidence="4" id="KW-0663">Pyridoxal phosphate</keyword>
<dbReference type="InterPro" id="IPR015422">
    <property type="entry name" value="PyrdxlP-dep_Trfase_small"/>
</dbReference>
<keyword evidence="2" id="KW-0032">Aminotransferase</keyword>
<dbReference type="Gene3D" id="1.10.10.10">
    <property type="entry name" value="Winged helix-like DNA-binding domain superfamily/Winged helix DNA-binding domain"/>
    <property type="match status" value="1"/>
</dbReference>
<dbReference type="GO" id="GO:0003700">
    <property type="term" value="F:DNA-binding transcription factor activity"/>
    <property type="evidence" value="ECO:0007669"/>
    <property type="project" value="InterPro"/>
</dbReference>
<evidence type="ECO:0000256" key="1">
    <source>
        <dbReference type="ARBA" id="ARBA00005384"/>
    </source>
</evidence>
<dbReference type="GO" id="GO:0003677">
    <property type="term" value="F:DNA binding"/>
    <property type="evidence" value="ECO:0007669"/>
    <property type="project" value="UniProtKB-KW"/>
</dbReference>
<dbReference type="PANTHER" id="PTHR46577:SF2">
    <property type="entry name" value="TRANSCRIPTIONAL REGULATORY PROTEIN"/>
    <property type="match status" value="1"/>
</dbReference>
<dbReference type="SMART" id="SM00345">
    <property type="entry name" value="HTH_GNTR"/>
    <property type="match status" value="1"/>
</dbReference>
<evidence type="ECO:0000313" key="11">
    <source>
        <dbReference type="Proteomes" id="UP000194139"/>
    </source>
</evidence>